<dbReference type="InterPro" id="IPR050440">
    <property type="entry name" value="Laminin/Netrin_ECM"/>
</dbReference>
<keyword evidence="3" id="KW-1015">Disulfide bond</keyword>
<evidence type="ECO:0000256" key="2">
    <source>
        <dbReference type="ARBA" id="ARBA00022737"/>
    </source>
</evidence>
<dbReference type="Pfam" id="PF24973">
    <property type="entry name" value="EGF_LMN_ATRN"/>
    <property type="match status" value="1"/>
</dbReference>
<protein>
    <submittedName>
        <fullName evidence="9">Netrin-G2</fullName>
    </submittedName>
</protein>
<feature type="region of interest" description="Disordered" evidence="6">
    <location>
        <begin position="268"/>
        <end position="288"/>
    </location>
</feature>
<dbReference type="GO" id="GO:0009887">
    <property type="term" value="P:animal organ morphogenesis"/>
    <property type="evidence" value="ECO:0007669"/>
    <property type="project" value="TreeGrafter"/>
</dbReference>
<dbReference type="InterPro" id="IPR056863">
    <property type="entry name" value="LMN_ATRN_NET-like_EGF"/>
</dbReference>
<keyword evidence="4" id="KW-0325">Glycoprotein</keyword>
<feature type="domain" description="Laminin N-terminal" evidence="8">
    <location>
        <begin position="35"/>
        <end position="283"/>
    </location>
</feature>
<dbReference type="GO" id="GO:0009888">
    <property type="term" value="P:tissue development"/>
    <property type="evidence" value="ECO:0007669"/>
    <property type="project" value="TreeGrafter"/>
</dbReference>
<dbReference type="SUPFAM" id="SSF57196">
    <property type="entry name" value="EGF/Laminin"/>
    <property type="match status" value="2"/>
</dbReference>
<feature type="compositionally biased region" description="Low complexity" evidence="6">
    <location>
        <begin position="268"/>
        <end position="285"/>
    </location>
</feature>
<evidence type="ECO:0000256" key="6">
    <source>
        <dbReference type="SAM" id="MobiDB-lite"/>
    </source>
</evidence>
<accession>L5MFF8</accession>
<evidence type="ECO:0000259" key="8">
    <source>
        <dbReference type="PROSITE" id="PS51117"/>
    </source>
</evidence>
<evidence type="ECO:0000256" key="1">
    <source>
        <dbReference type="ARBA" id="ARBA00022729"/>
    </source>
</evidence>
<evidence type="ECO:0000256" key="5">
    <source>
        <dbReference type="ARBA" id="ARBA00023292"/>
    </source>
</evidence>
<feature type="compositionally biased region" description="Polar residues" evidence="6">
    <location>
        <begin position="430"/>
        <end position="445"/>
    </location>
</feature>
<dbReference type="Pfam" id="PF00053">
    <property type="entry name" value="EGF_laminin"/>
    <property type="match status" value="1"/>
</dbReference>
<sequence>MLGLLALLLHCLPLAAGDYDICKSWVTSDEGPTWEFYACQPKVMRLKDYVKVKVEPKGITCGDPPERFCSHVSQPTGALNECDASNPDLAHPPRLMLDREDEGLATYWQSVTWSRYPSPLEANITLSWNKSVELTDDVVVTFEYGRPTVMVLEKSLDNGRSWQPWQFYAEDCVEAFGMPARRARDLAASAAHRVLCTEEYSRWAGAQKEKHVRFEHANLCSVREGSLQCECEHNTTGPDCGKCRKNFRTRSWRAGSYLPLPHGSPNASAGTFTAAPAPAKASKPSQLRPKSAQVVPVGEFQDCECYGHSNRCSYIDFLNVVTCVSCKHNTRGQHCQHCRLGFYRNGSAELDDENVCIDFSQRAMRSPVWQDLARPRVSIVVFLVPQFMADPVPTFFSERNKRSALQAALRGIITDPAPPGALAADDEQEAQGSVTVPMLPNSTHS</sequence>
<dbReference type="FunFam" id="2.10.25.10:FF:001161">
    <property type="entry name" value="Netrin-G2"/>
    <property type="match status" value="1"/>
</dbReference>
<dbReference type="SMART" id="SM00136">
    <property type="entry name" value="LamNT"/>
    <property type="match status" value="1"/>
</dbReference>
<dbReference type="InterPro" id="IPR002049">
    <property type="entry name" value="LE_dom"/>
</dbReference>
<dbReference type="GO" id="GO:0007409">
    <property type="term" value="P:axonogenesis"/>
    <property type="evidence" value="ECO:0007669"/>
    <property type="project" value="TreeGrafter"/>
</dbReference>
<dbReference type="Pfam" id="PF00055">
    <property type="entry name" value="Laminin_N"/>
    <property type="match status" value="1"/>
</dbReference>
<dbReference type="Gene3D" id="2.10.25.10">
    <property type="entry name" value="Laminin"/>
    <property type="match status" value="1"/>
</dbReference>
<dbReference type="Gene3D" id="2.170.300.10">
    <property type="entry name" value="Tie2 ligand-binding domain superfamily"/>
    <property type="match status" value="1"/>
</dbReference>
<name>L5MFF8_MYODS</name>
<dbReference type="AlphaFoldDB" id="L5MFF8"/>
<evidence type="ECO:0000256" key="3">
    <source>
        <dbReference type="ARBA" id="ARBA00023157"/>
    </source>
</evidence>
<keyword evidence="1 7" id="KW-0732">Signal</keyword>
<proteinExistence type="predicted"/>
<dbReference type="PANTHER" id="PTHR10574:SF27">
    <property type="entry name" value="NETRIN-G2"/>
    <property type="match status" value="1"/>
</dbReference>
<feature type="chain" id="PRO_5003971155" evidence="7">
    <location>
        <begin position="18"/>
        <end position="445"/>
    </location>
</feature>
<evidence type="ECO:0000313" key="9">
    <source>
        <dbReference type="EMBL" id="ELK37364.1"/>
    </source>
</evidence>
<dbReference type="PROSITE" id="PS51117">
    <property type="entry name" value="LAMININ_NTER"/>
    <property type="match status" value="1"/>
</dbReference>
<feature type="region of interest" description="Disordered" evidence="6">
    <location>
        <begin position="416"/>
        <end position="445"/>
    </location>
</feature>
<feature type="signal peptide" evidence="7">
    <location>
        <begin position="1"/>
        <end position="17"/>
    </location>
</feature>
<keyword evidence="2" id="KW-0677">Repeat</keyword>
<dbReference type="InterPro" id="IPR008211">
    <property type="entry name" value="Laminin_N"/>
</dbReference>
<dbReference type="Proteomes" id="UP000010556">
    <property type="component" value="Unassembled WGS sequence"/>
</dbReference>
<dbReference type="Gene3D" id="2.60.120.260">
    <property type="entry name" value="Galactose-binding domain-like"/>
    <property type="match status" value="1"/>
</dbReference>
<dbReference type="eggNOG" id="KOG3512">
    <property type="taxonomic scope" value="Eukaryota"/>
</dbReference>
<evidence type="ECO:0000313" key="10">
    <source>
        <dbReference type="Proteomes" id="UP000010556"/>
    </source>
</evidence>
<dbReference type="FunFam" id="2.10.25.10:FF:000439">
    <property type="entry name" value="Netrin G2"/>
    <property type="match status" value="1"/>
</dbReference>
<reference evidence="10" key="1">
    <citation type="journal article" date="2013" name="Science">
        <title>Comparative analysis of bat genomes provides insight into the evolution of flight and immunity.</title>
        <authorList>
            <person name="Zhang G."/>
            <person name="Cowled C."/>
            <person name="Shi Z."/>
            <person name="Huang Z."/>
            <person name="Bishop-Lilly K.A."/>
            <person name="Fang X."/>
            <person name="Wynne J.W."/>
            <person name="Xiong Z."/>
            <person name="Baker M.L."/>
            <person name="Zhao W."/>
            <person name="Tachedjian M."/>
            <person name="Zhu Y."/>
            <person name="Zhou P."/>
            <person name="Jiang X."/>
            <person name="Ng J."/>
            <person name="Yang L."/>
            <person name="Wu L."/>
            <person name="Xiao J."/>
            <person name="Feng Y."/>
            <person name="Chen Y."/>
            <person name="Sun X."/>
            <person name="Zhang Y."/>
            <person name="Marsh G.A."/>
            <person name="Crameri G."/>
            <person name="Broder C.C."/>
            <person name="Frey K.G."/>
            <person name="Wang L.F."/>
            <person name="Wang J."/>
        </authorList>
    </citation>
    <scope>NUCLEOTIDE SEQUENCE [LARGE SCALE GENOMIC DNA]</scope>
</reference>
<organism evidence="9 10">
    <name type="scientific">Myotis davidii</name>
    <name type="common">David's myotis</name>
    <dbReference type="NCBI Taxonomy" id="225400"/>
    <lineage>
        <taxon>Eukaryota</taxon>
        <taxon>Metazoa</taxon>
        <taxon>Chordata</taxon>
        <taxon>Craniata</taxon>
        <taxon>Vertebrata</taxon>
        <taxon>Euteleostomi</taxon>
        <taxon>Mammalia</taxon>
        <taxon>Eutheria</taxon>
        <taxon>Laurasiatheria</taxon>
        <taxon>Chiroptera</taxon>
        <taxon>Yangochiroptera</taxon>
        <taxon>Vespertilionidae</taxon>
        <taxon>Myotis</taxon>
    </lineage>
</organism>
<dbReference type="PANTHER" id="PTHR10574">
    <property type="entry name" value="NETRIN/LAMININ-RELATED"/>
    <property type="match status" value="1"/>
</dbReference>
<evidence type="ECO:0000256" key="4">
    <source>
        <dbReference type="ARBA" id="ARBA00023180"/>
    </source>
</evidence>
<dbReference type="SMART" id="SM00180">
    <property type="entry name" value="EGF_Lam"/>
    <property type="match status" value="2"/>
</dbReference>
<keyword evidence="5" id="KW-0424">Laminin EGF-like domain</keyword>
<evidence type="ECO:0000256" key="7">
    <source>
        <dbReference type="SAM" id="SignalP"/>
    </source>
</evidence>
<dbReference type="EMBL" id="KB100545">
    <property type="protein sequence ID" value="ELK37364.1"/>
    <property type="molecule type" value="Genomic_DNA"/>
</dbReference>
<dbReference type="CDD" id="cd00055">
    <property type="entry name" value="EGF_Lam"/>
    <property type="match status" value="2"/>
</dbReference>
<keyword evidence="10" id="KW-1185">Reference proteome</keyword>
<gene>
    <name evidence="9" type="ORF">MDA_GLEAN10011198</name>
</gene>